<feature type="chain" id="PRO_5031536864" evidence="3">
    <location>
        <begin position="17"/>
        <end position="126"/>
    </location>
</feature>
<dbReference type="EMBL" id="LR899011">
    <property type="protein sequence ID" value="CAD7084137.1"/>
    <property type="molecule type" value="Genomic_DNA"/>
</dbReference>
<proteinExistence type="predicted"/>
<protein>
    <submittedName>
        <fullName evidence="4">Uncharacterized protein</fullName>
    </submittedName>
</protein>
<dbReference type="OMA" id="INTYESE"/>
<evidence type="ECO:0000256" key="1">
    <source>
        <dbReference type="ARBA" id="ARBA00022460"/>
    </source>
</evidence>
<evidence type="ECO:0000313" key="5">
    <source>
        <dbReference type="Proteomes" id="UP000594454"/>
    </source>
</evidence>
<feature type="signal peptide" evidence="3">
    <location>
        <begin position="1"/>
        <end position="16"/>
    </location>
</feature>
<evidence type="ECO:0000256" key="2">
    <source>
        <dbReference type="PROSITE-ProRule" id="PRU00497"/>
    </source>
</evidence>
<dbReference type="PROSITE" id="PS00233">
    <property type="entry name" value="CHIT_BIND_RR_1"/>
    <property type="match status" value="1"/>
</dbReference>
<sequence>MLKIIISLMFIGCKLAEYQPGPEADAKINTYESEISPDGSHQLTVETTNGIIIQEQGVAGFQASGQSLYVAPDGTPIQLLYTADEFGFHPQGDHLPKPPPIPEAILRSLEWNAAHAKAEYQRKSKH</sequence>
<dbReference type="Pfam" id="PF00379">
    <property type="entry name" value="Chitin_bind_4"/>
    <property type="match status" value="1"/>
</dbReference>
<dbReference type="InterPro" id="IPR000618">
    <property type="entry name" value="Insect_cuticle"/>
</dbReference>
<keyword evidence="1 2" id="KW-0193">Cuticle</keyword>
<accession>A0A7R8YSY7</accession>
<keyword evidence="3" id="KW-0732">Signal</keyword>
<organism evidence="4 5">
    <name type="scientific">Hermetia illucens</name>
    <name type="common">Black soldier fly</name>
    <dbReference type="NCBI Taxonomy" id="343691"/>
    <lineage>
        <taxon>Eukaryota</taxon>
        <taxon>Metazoa</taxon>
        <taxon>Ecdysozoa</taxon>
        <taxon>Arthropoda</taxon>
        <taxon>Hexapoda</taxon>
        <taxon>Insecta</taxon>
        <taxon>Pterygota</taxon>
        <taxon>Neoptera</taxon>
        <taxon>Endopterygota</taxon>
        <taxon>Diptera</taxon>
        <taxon>Brachycera</taxon>
        <taxon>Stratiomyomorpha</taxon>
        <taxon>Stratiomyidae</taxon>
        <taxon>Hermetiinae</taxon>
        <taxon>Hermetia</taxon>
    </lineage>
</organism>
<dbReference type="InterPro" id="IPR031311">
    <property type="entry name" value="CHIT_BIND_RR_consensus"/>
</dbReference>
<dbReference type="GO" id="GO:0062129">
    <property type="term" value="C:chitin-based extracellular matrix"/>
    <property type="evidence" value="ECO:0007669"/>
    <property type="project" value="TreeGrafter"/>
</dbReference>
<dbReference type="PANTHER" id="PTHR10380:SF238">
    <property type="entry name" value="CUTICULAR PROTEIN 65EA-RELATED"/>
    <property type="match status" value="1"/>
</dbReference>
<dbReference type="PROSITE" id="PS51155">
    <property type="entry name" value="CHIT_BIND_RR_2"/>
    <property type="match status" value="1"/>
</dbReference>
<gene>
    <name evidence="4" type="ORF">HERILL_LOCUS7048</name>
</gene>
<evidence type="ECO:0000313" key="4">
    <source>
        <dbReference type="EMBL" id="CAD7084137.1"/>
    </source>
</evidence>
<dbReference type="PANTHER" id="PTHR10380">
    <property type="entry name" value="CUTICLE PROTEIN"/>
    <property type="match status" value="1"/>
</dbReference>
<name>A0A7R8YSY7_HERIL</name>
<reference evidence="4 5" key="1">
    <citation type="submission" date="2020-11" db="EMBL/GenBank/DDBJ databases">
        <authorList>
            <person name="Wallbank WR R."/>
            <person name="Pardo Diaz C."/>
            <person name="Kozak K."/>
            <person name="Martin S."/>
            <person name="Jiggins C."/>
            <person name="Moest M."/>
            <person name="Warren A I."/>
            <person name="Generalovic N T."/>
            <person name="Byers J.R.P. K."/>
            <person name="Montejo-Kovacevich G."/>
            <person name="Yen C E."/>
        </authorList>
    </citation>
    <scope>NUCLEOTIDE SEQUENCE [LARGE SCALE GENOMIC DNA]</scope>
</reference>
<dbReference type="OrthoDB" id="6493579at2759"/>
<dbReference type="GO" id="GO:0008010">
    <property type="term" value="F:structural constituent of chitin-based larval cuticle"/>
    <property type="evidence" value="ECO:0007669"/>
    <property type="project" value="TreeGrafter"/>
</dbReference>
<dbReference type="Proteomes" id="UP000594454">
    <property type="component" value="Chromosome 3"/>
</dbReference>
<dbReference type="AlphaFoldDB" id="A0A7R8YSY7"/>
<keyword evidence="5" id="KW-1185">Reference proteome</keyword>
<evidence type="ECO:0000256" key="3">
    <source>
        <dbReference type="SAM" id="SignalP"/>
    </source>
</evidence>
<dbReference type="InterPro" id="IPR050468">
    <property type="entry name" value="Cuticle_Struct_Prot"/>
</dbReference>
<dbReference type="InParanoid" id="A0A7R8YSY7"/>